<reference evidence="1 2" key="1">
    <citation type="submission" date="2017-03" db="EMBL/GenBank/DDBJ databases">
        <authorList>
            <person name="Afonso C.L."/>
            <person name="Miller P.J."/>
            <person name="Scott M.A."/>
            <person name="Spackman E."/>
            <person name="Goraichik I."/>
            <person name="Dimitrov K.M."/>
            <person name="Suarez D.L."/>
            <person name="Swayne D.E."/>
        </authorList>
    </citation>
    <scope>NUCLEOTIDE SEQUENCE [LARGE SCALE GENOMIC DNA]</scope>
    <source>
        <strain evidence="1">Genome sequencing of Nitrospira japonica strain NJ11</strain>
    </source>
</reference>
<name>A0A1W1I3W4_9BACT</name>
<evidence type="ECO:0000313" key="2">
    <source>
        <dbReference type="Proteomes" id="UP000192042"/>
    </source>
</evidence>
<dbReference type="KEGG" id="nja:NSJP_1518"/>
<protein>
    <submittedName>
        <fullName evidence="1">Uncharacterized protein</fullName>
    </submittedName>
</protein>
<dbReference type="STRING" id="1325564.NSJP_1518"/>
<dbReference type="Proteomes" id="UP000192042">
    <property type="component" value="Chromosome I"/>
</dbReference>
<dbReference type="EMBL" id="LT828648">
    <property type="protein sequence ID" value="SLM47690.1"/>
    <property type="molecule type" value="Genomic_DNA"/>
</dbReference>
<evidence type="ECO:0000313" key="1">
    <source>
        <dbReference type="EMBL" id="SLM47690.1"/>
    </source>
</evidence>
<accession>A0A1W1I3W4</accession>
<keyword evidence="2" id="KW-1185">Reference proteome</keyword>
<organism evidence="1 2">
    <name type="scientific">Nitrospira japonica</name>
    <dbReference type="NCBI Taxonomy" id="1325564"/>
    <lineage>
        <taxon>Bacteria</taxon>
        <taxon>Pseudomonadati</taxon>
        <taxon>Nitrospirota</taxon>
        <taxon>Nitrospiria</taxon>
        <taxon>Nitrospirales</taxon>
        <taxon>Nitrospiraceae</taxon>
        <taxon>Nitrospira</taxon>
    </lineage>
</organism>
<gene>
    <name evidence="1" type="ORF">NSJP_1518</name>
</gene>
<dbReference type="AlphaFoldDB" id="A0A1W1I3W4"/>
<sequence length="104" mass="11680">MSPNVQERTGSLADALCMDPVPAFDLRGEVRRNQTWKANRRPKASELSELPLAKIDRLAIELVQCGPCRTRPIAPPSRQNLTKPRSDFRFTCCVKSAKRLATMV</sequence>
<proteinExistence type="predicted"/>